<gene>
    <name evidence="3" type="ORF">ACFFGN_06820</name>
</gene>
<dbReference type="InterPro" id="IPR013320">
    <property type="entry name" value="ConA-like_dom_sf"/>
</dbReference>
<evidence type="ECO:0000313" key="4">
    <source>
        <dbReference type="Proteomes" id="UP001589890"/>
    </source>
</evidence>
<comment type="caution">
    <text evidence="3">The sequence shown here is derived from an EMBL/GenBank/DDBJ whole genome shotgun (WGS) entry which is preliminary data.</text>
</comment>
<dbReference type="Proteomes" id="UP001589890">
    <property type="component" value="Unassembled WGS sequence"/>
</dbReference>
<dbReference type="Gene3D" id="2.60.120.200">
    <property type="match status" value="1"/>
</dbReference>
<feature type="signal peptide" evidence="2">
    <location>
        <begin position="1"/>
        <end position="24"/>
    </location>
</feature>
<dbReference type="RefSeq" id="WP_380044468.1">
    <property type="nucleotide sequence ID" value="NZ_JBHLTC010000006.1"/>
</dbReference>
<evidence type="ECO:0000256" key="2">
    <source>
        <dbReference type="SAM" id="SignalP"/>
    </source>
</evidence>
<dbReference type="EMBL" id="JBHLTC010000006">
    <property type="protein sequence ID" value="MFC0623767.1"/>
    <property type="molecule type" value="Genomic_DNA"/>
</dbReference>
<feature type="region of interest" description="Disordered" evidence="1">
    <location>
        <begin position="222"/>
        <end position="244"/>
    </location>
</feature>
<keyword evidence="2" id="KW-0732">Signal</keyword>
<feature type="compositionally biased region" description="Basic and acidic residues" evidence="1">
    <location>
        <begin position="231"/>
        <end position="244"/>
    </location>
</feature>
<reference evidence="3 4" key="1">
    <citation type="submission" date="2024-09" db="EMBL/GenBank/DDBJ databases">
        <authorList>
            <person name="Sun Q."/>
            <person name="Mori K."/>
        </authorList>
    </citation>
    <scope>NUCLEOTIDE SEQUENCE [LARGE SCALE GENOMIC DNA]</scope>
    <source>
        <strain evidence="3 4">CGMCC 1.15906</strain>
    </source>
</reference>
<feature type="chain" id="PRO_5045336901" evidence="2">
    <location>
        <begin position="25"/>
        <end position="896"/>
    </location>
</feature>
<dbReference type="SUPFAM" id="SSF49899">
    <property type="entry name" value="Concanavalin A-like lectins/glucanases"/>
    <property type="match status" value="1"/>
</dbReference>
<evidence type="ECO:0000256" key="1">
    <source>
        <dbReference type="SAM" id="MobiDB-lite"/>
    </source>
</evidence>
<evidence type="ECO:0000313" key="3">
    <source>
        <dbReference type="EMBL" id="MFC0623767.1"/>
    </source>
</evidence>
<name>A0ABV6QJH3_9ACTN</name>
<proteinExistence type="predicted"/>
<sequence length="896" mass="96522">MAVLAALALAGALTGYGASEPVRAGPVTEATTADPPRTAAEMAAESGQQVLIPEKTTESSQTFANADGSFTLNQSTVPVRTKKDGAWVHLDATLERGGDGIIRPRATSIDMAFSGGGTGPLVTVVDDGAQLALSWPGTLPTPTVEGDRITYPNVYPDVDLLVTASTVSFTQVLVVKTPTAARLPQLRTLELPISAPGLTLRRSVGGGIDAVDKVGHAVFTSPKPTMWDSRGSGKVEPQEADRTEAPFEGDSVAAMPVEVTQATVTLTPSIALRDDPKTRYPLHIDPPFSGYRSGQAMINQHYPDTVTWNWTDTEGVGYQEFEPWSRKRLFFQFHVGHIAGAVIHGAKFSAYETWAGSCTPTEVQAWKTARFDATTTWNNGSGSSMWLERQSSVTAALGRNECTPNGGWLTFPVTDAVSERVGQQSNYVYLGLRAGDESNQFAWKRFKPEAQLSIIYNHPPSITKRSMAKPAAGCETTLSEFAVTGATNPLPAIEMSDQDAGQSLTAEFELWHVETNKRVWLASSAAQRVTGDFVPDRAFSNITPGHVYGWRARADDGMNASPWTSFCYFLVDTTKPGIPNIEFVTKPPYRSGSPITVRFTANSFDVVGYKYSISTDEVGNEILHGTSPTMTFTPQTFGYVSIRARSVDRAGHTSAEMALETILLDETGASGRWMIEEGSGTILADSSGRNRPLNTTAGVSWAHGNKWYVEKPDWAVVLNGSAGTAPSTALDIVDTSKNFSVATHVRVGSKSARQTAVSEDRPGRSSFTLGVWQQQNLDSDDSRKVIWAFTVVKPDGTEAVAKSPALPYRPQDWVHISGRYSENTRAISICVDTHCYPEIKIGTTPSDGNLPFRIGRGIEAGAASHYWLGLIDDVHLFPGFIAPATVGMLANGGNPL</sequence>
<keyword evidence="4" id="KW-1185">Reference proteome</keyword>
<accession>A0ABV6QJH3</accession>
<protein>
    <submittedName>
        <fullName evidence="3">DNRLRE domain-containing protein</fullName>
    </submittedName>
</protein>
<dbReference type="NCBIfam" id="NF033679">
    <property type="entry name" value="DNRLRE_dom"/>
    <property type="match status" value="1"/>
</dbReference>
<organism evidence="3 4">
    <name type="scientific">Kribbella deserti</name>
    <dbReference type="NCBI Taxonomy" id="1926257"/>
    <lineage>
        <taxon>Bacteria</taxon>
        <taxon>Bacillati</taxon>
        <taxon>Actinomycetota</taxon>
        <taxon>Actinomycetes</taxon>
        <taxon>Propionibacteriales</taxon>
        <taxon>Kribbellaceae</taxon>
        <taxon>Kribbella</taxon>
    </lineage>
</organism>